<evidence type="ECO:0000313" key="5">
    <source>
        <dbReference type="EMBL" id="GFO95360.1"/>
    </source>
</evidence>
<dbReference type="AlphaFoldDB" id="A0AAI9NZP6"/>
<dbReference type="Pfam" id="PF00488">
    <property type="entry name" value="MutS_V"/>
    <property type="match status" value="1"/>
</dbReference>
<evidence type="ECO:0000259" key="4">
    <source>
        <dbReference type="SMART" id="SM00534"/>
    </source>
</evidence>
<evidence type="ECO:0000256" key="1">
    <source>
        <dbReference type="ARBA" id="ARBA00022741"/>
    </source>
</evidence>
<dbReference type="GO" id="GO:0005524">
    <property type="term" value="F:ATP binding"/>
    <property type="evidence" value="ECO:0007669"/>
    <property type="project" value="UniProtKB-KW"/>
</dbReference>
<sequence>MGKNTTGKYSLLVPDGEYSFRVLSPVVMHDLGLDMICRQLSANESEQNYIMGVMSRIYADPSVTKYRGGVFDDIIGNKKLRDDMMEILGKISFLKDYGSFKRDYDENSGIWDLMHRLDEIDDYIECVDSLYSCLKDKNLHSEGFTGLKEYVQNIYEDNGFSELKKDISELKKVSGEVRSITIGINLNSRYEADGVGLISVNSKQFTRGGVLSNFYGHLMSRDKISDNLDAKSDFRFQPLDAVNEALSKFQQELQGRVVTGGANNLAAGMVGIPDSDKSKDITRYTDRVVTKLITRIVKRMRETLNKYVSITITDMTDLIPELTYYIRWAEYIEKLQKRGAAFSKAKVVNSAYQPNADISEEDDSKSRYYMKARGIYNIKLAAFDTEESEHIVTNDLDFDSEHRVYILTGANRGGKTTITQTIGQLFVLAQGGIYIPGDEFEFAPVDCVFTHFPADEDKTLDLGRLGEECKRFREIFDGANDRSLILLNETFSTTSFEEGYYIARDSVRAILTKGTRTIYNTHMHKLGFDVDEMNEGRTEGKVYSLIVHNEGSQRSYKIEIAPPAGKSYASDIAEKYGVTYDMLVNKEK</sequence>
<keyword evidence="3" id="KW-0238">DNA-binding</keyword>
<dbReference type="InterPro" id="IPR000432">
    <property type="entry name" value="DNA_mismatch_repair_MutS_C"/>
</dbReference>
<dbReference type="GO" id="GO:0006298">
    <property type="term" value="P:mismatch repair"/>
    <property type="evidence" value="ECO:0007669"/>
    <property type="project" value="InterPro"/>
</dbReference>
<gene>
    <name evidence="5" type="ORF">COEU31_24060</name>
</gene>
<evidence type="ECO:0000313" key="6">
    <source>
        <dbReference type="Proteomes" id="UP000660047"/>
    </source>
</evidence>
<dbReference type="Proteomes" id="UP000660047">
    <property type="component" value="Unassembled WGS sequence"/>
</dbReference>
<dbReference type="Gene3D" id="3.40.50.300">
    <property type="entry name" value="P-loop containing nucleotide triphosphate hydrolases"/>
    <property type="match status" value="1"/>
</dbReference>
<name>A0AAI9NZP6_9FIRM</name>
<dbReference type="GO" id="GO:0005829">
    <property type="term" value="C:cytosol"/>
    <property type="evidence" value="ECO:0007669"/>
    <property type="project" value="TreeGrafter"/>
</dbReference>
<keyword evidence="2" id="KW-0067">ATP-binding</keyword>
<dbReference type="PANTHER" id="PTHR11361">
    <property type="entry name" value="DNA MISMATCH REPAIR PROTEIN MUTS FAMILY MEMBER"/>
    <property type="match status" value="1"/>
</dbReference>
<feature type="domain" description="DNA mismatch repair proteins mutS family" evidence="4">
    <location>
        <begin position="402"/>
        <end position="581"/>
    </location>
</feature>
<dbReference type="EMBL" id="BLYL01000017">
    <property type="protein sequence ID" value="GFO95360.1"/>
    <property type="molecule type" value="Genomic_DNA"/>
</dbReference>
<evidence type="ECO:0000256" key="3">
    <source>
        <dbReference type="ARBA" id="ARBA00023125"/>
    </source>
</evidence>
<dbReference type="InterPro" id="IPR027417">
    <property type="entry name" value="P-loop_NTPase"/>
</dbReference>
<reference evidence="5" key="1">
    <citation type="submission" date="2020-06" db="EMBL/GenBank/DDBJ databases">
        <title>Characterization of fructooligosaccharide metabolism and fructooligosaccharide-degrading enzymes in human commensal butyrate producers.</title>
        <authorList>
            <person name="Tanno H."/>
            <person name="Fujii T."/>
            <person name="Hirano K."/>
            <person name="Maeno S."/>
            <person name="Tonozuka T."/>
            <person name="Sakamoto M."/>
            <person name="Ohkuma M."/>
            <person name="Tochio T."/>
            <person name="Endo A."/>
        </authorList>
    </citation>
    <scope>NUCLEOTIDE SEQUENCE</scope>
    <source>
        <strain evidence="5">JCM 31265</strain>
    </source>
</reference>
<dbReference type="GO" id="GO:0030983">
    <property type="term" value="F:mismatched DNA binding"/>
    <property type="evidence" value="ECO:0007669"/>
    <property type="project" value="InterPro"/>
</dbReference>
<organism evidence="5 6">
    <name type="scientific">Coprococcus eutactus</name>
    <dbReference type="NCBI Taxonomy" id="33043"/>
    <lineage>
        <taxon>Bacteria</taxon>
        <taxon>Bacillati</taxon>
        <taxon>Bacillota</taxon>
        <taxon>Clostridia</taxon>
        <taxon>Lachnospirales</taxon>
        <taxon>Lachnospiraceae</taxon>
        <taxon>Coprococcus</taxon>
    </lineage>
</organism>
<dbReference type="InterPro" id="IPR045076">
    <property type="entry name" value="MutS"/>
</dbReference>
<dbReference type="PANTHER" id="PTHR11361:SF34">
    <property type="entry name" value="DNA MISMATCH REPAIR PROTEIN MSH1, MITOCHONDRIAL"/>
    <property type="match status" value="1"/>
</dbReference>
<dbReference type="RefSeq" id="WP_015534676.1">
    <property type="nucleotide sequence ID" value="NZ_BLYL01000017.1"/>
</dbReference>
<accession>A0AAI9NZP6</accession>
<keyword evidence="1" id="KW-0547">Nucleotide-binding</keyword>
<evidence type="ECO:0000256" key="2">
    <source>
        <dbReference type="ARBA" id="ARBA00022840"/>
    </source>
</evidence>
<proteinExistence type="predicted"/>
<dbReference type="SMART" id="SM00534">
    <property type="entry name" value="MUTSac"/>
    <property type="match status" value="1"/>
</dbReference>
<dbReference type="SUPFAM" id="SSF52540">
    <property type="entry name" value="P-loop containing nucleoside triphosphate hydrolases"/>
    <property type="match status" value="1"/>
</dbReference>
<protein>
    <recommendedName>
        <fullName evidence="4">DNA mismatch repair proteins mutS family domain-containing protein</fullName>
    </recommendedName>
</protein>
<dbReference type="GO" id="GO:0140664">
    <property type="term" value="F:ATP-dependent DNA damage sensor activity"/>
    <property type="evidence" value="ECO:0007669"/>
    <property type="project" value="InterPro"/>
</dbReference>
<comment type="caution">
    <text evidence="5">The sequence shown here is derived from an EMBL/GenBank/DDBJ whole genome shotgun (WGS) entry which is preliminary data.</text>
</comment>